<dbReference type="AlphaFoldDB" id="A0AAD4N3R7"/>
<organism evidence="2 3">
    <name type="scientific">Ditylenchus destructor</name>
    <dbReference type="NCBI Taxonomy" id="166010"/>
    <lineage>
        <taxon>Eukaryota</taxon>
        <taxon>Metazoa</taxon>
        <taxon>Ecdysozoa</taxon>
        <taxon>Nematoda</taxon>
        <taxon>Chromadorea</taxon>
        <taxon>Rhabditida</taxon>
        <taxon>Tylenchina</taxon>
        <taxon>Tylenchomorpha</taxon>
        <taxon>Sphaerularioidea</taxon>
        <taxon>Anguinidae</taxon>
        <taxon>Anguininae</taxon>
        <taxon>Ditylenchus</taxon>
    </lineage>
</organism>
<dbReference type="GO" id="GO:0046983">
    <property type="term" value="F:protein dimerization activity"/>
    <property type="evidence" value="ECO:0007669"/>
    <property type="project" value="InterPro"/>
</dbReference>
<comment type="caution">
    <text evidence="2">The sequence shown here is derived from an EMBL/GenBank/DDBJ whole genome shotgun (WGS) entry which is preliminary data.</text>
</comment>
<gene>
    <name evidence="2" type="ORF">DdX_08674</name>
</gene>
<keyword evidence="3" id="KW-1185">Reference proteome</keyword>
<accession>A0AAD4N3R7</accession>
<dbReference type="SUPFAM" id="SSF53098">
    <property type="entry name" value="Ribonuclease H-like"/>
    <property type="match status" value="1"/>
</dbReference>
<reference evidence="2" key="1">
    <citation type="submission" date="2022-01" db="EMBL/GenBank/DDBJ databases">
        <title>Genome Sequence Resource for Two Populations of Ditylenchus destructor, the Migratory Endoparasitic Phytonematode.</title>
        <authorList>
            <person name="Zhang H."/>
            <person name="Lin R."/>
            <person name="Xie B."/>
        </authorList>
    </citation>
    <scope>NUCLEOTIDE SEQUENCE</scope>
    <source>
        <strain evidence="2">BazhouSP</strain>
    </source>
</reference>
<proteinExistence type="predicted"/>
<evidence type="ECO:0000259" key="1">
    <source>
        <dbReference type="Pfam" id="PF05699"/>
    </source>
</evidence>
<dbReference type="EMBL" id="JAKKPZ010000013">
    <property type="protein sequence ID" value="KAI1714572.1"/>
    <property type="molecule type" value="Genomic_DNA"/>
</dbReference>
<name>A0AAD4N3R7_9BILA</name>
<dbReference type="InterPro" id="IPR012337">
    <property type="entry name" value="RNaseH-like_sf"/>
</dbReference>
<sequence>MAPKRVSKFEDKYSTEFSGIKRSKKGDEYAFCTLCQDDISLKFYQTTLEYVDEWFQTERLPSRLEWVTLNTKKVDQMDVIHVAKQIMPDVDETIFDEVSTLNTILEQILDEEFEKLSTEEKWKKIFKSDLPSLYQLVSKILSVPVSNAFVERIFSLVSAQWTDTRNSLKEETVKSLVQVKVNFDLSCQEMHRFLLSNMKLLDQITDSEKYDF</sequence>
<dbReference type="Pfam" id="PF05699">
    <property type="entry name" value="Dimer_Tnp_hAT"/>
    <property type="match status" value="1"/>
</dbReference>
<dbReference type="InterPro" id="IPR008906">
    <property type="entry name" value="HATC_C_dom"/>
</dbReference>
<evidence type="ECO:0000313" key="3">
    <source>
        <dbReference type="Proteomes" id="UP001201812"/>
    </source>
</evidence>
<protein>
    <recommendedName>
        <fullName evidence="1">HAT C-terminal dimerisation domain-containing protein</fullName>
    </recommendedName>
</protein>
<dbReference type="Proteomes" id="UP001201812">
    <property type="component" value="Unassembled WGS sequence"/>
</dbReference>
<evidence type="ECO:0000313" key="2">
    <source>
        <dbReference type="EMBL" id="KAI1714572.1"/>
    </source>
</evidence>
<feature type="domain" description="HAT C-terminal dimerisation" evidence="1">
    <location>
        <begin position="114"/>
        <end position="180"/>
    </location>
</feature>